<reference evidence="1" key="3">
    <citation type="journal article" date="2017" name="Nature">
        <title>Genome sequence of the progenitor of the wheat D genome Aegilops tauschii.</title>
        <authorList>
            <person name="Luo M.C."/>
            <person name="Gu Y.Q."/>
            <person name="Puiu D."/>
            <person name="Wang H."/>
            <person name="Twardziok S.O."/>
            <person name="Deal K.R."/>
            <person name="Huo N."/>
            <person name="Zhu T."/>
            <person name="Wang L."/>
            <person name="Wang Y."/>
            <person name="McGuire P.E."/>
            <person name="Liu S."/>
            <person name="Long H."/>
            <person name="Ramasamy R.K."/>
            <person name="Rodriguez J.C."/>
            <person name="Van S.L."/>
            <person name="Yuan L."/>
            <person name="Wang Z."/>
            <person name="Xia Z."/>
            <person name="Xiao L."/>
            <person name="Anderson O.D."/>
            <person name="Ouyang S."/>
            <person name="Liang Y."/>
            <person name="Zimin A.V."/>
            <person name="Pertea G."/>
            <person name="Qi P."/>
            <person name="Bennetzen J.L."/>
            <person name="Dai X."/>
            <person name="Dawson M.W."/>
            <person name="Muller H.G."/>
            <person name="Kugler K."/>
            <person name="Rivarola-Duarte L."/>
            <person name="Spannagl M."/>
            <person name="Mayer K.F.X."/>
            <person name="Lu F.H."/>
            <person name="Bevan M.W."/>
            <person name="Leroy P."/>
            <person name="Li P."/>
            <person name="You F.M."/>
            <person name="Sun Q."/>
            <person name="Liu Z."/>
            <person name="Lyons E."/>
            <person name="Wicker T."/>
            <person name="Salzberg S.L."/>
            <person name="Devos K.M."/>
            <person name="Dvorak J."/>
        </authorList>
    </citation>
    <scope>NUCLEOTIDE SEQUENCE [LARGE SCALE GENOMIC DNA]</scope>
    <source>
        <strain evidence="1">cv. AL8/78</strain>
    </source>
</reference>
<reference evidence="2" key="2">
    <citation type="journal article" date="2017" name="Nat. Plants">
        <title>The Aegilops tauschii genome reveals multiple impacts of transposons.</title>
        <authorList>
            <person name="Zhao G."/>
            <person name="Zou C."/>
            <person name="Li K."/>
            <person name="Wang K."/>
            <person name="Li T."/>
            <person name="Gao L."/>
            <person name="Zhang X."/>
            <person name="Wang H."/>
            <person name="Yang Z."/>
            <person name="Liu X."/>
            <person name="Jiang W."/>
            <person name="Mao L."/>
            <person name="Kong X."/>
            <person name="Jiao Y."/>
            <person name="Jia J."/>
        </authorList>
    </citation>
    <scope>NUCLEOTIDE SEQUENCE [LARGE SCALE GENOMIC DNA]</scope>
    <source>
        <strain evidence="2">cv. AL8/78</strain>
    </source>
</reference>
<dbReference type="Pfam" id="PF14223">
    <property type="entry name" value="Retrotran_gag_2"/>
    <property type="match status" value="1"/>
</dbReference>
<reference evidence="1" key="5">
    <citation type="journal article" date="2021" name="G3 (Bethesda)">
        <title>Aegilops tauschii genome assembly Aet v5.0 features greater sequence contiguity and improved annotation.</title>
        <authorList>
            <person name="Wang L."/>
            <person name="Zhu T."/>
            <person name="Rodriguez J.C."/>
            <person name="Deal K.R."/>
            <person name="Dubcovsky J."/>
            <person name="McGuire P.E."/>
            <person name="Lux T."/>
            <person name="Spannagl M."/>
            <person name="Mayer K.F.X."/>
            <person name="Baldrich P."/>
            <person name="Meyers B.C."/>
            <person name="Huo N."/>
            <person name="Gu Y.Q."/>
            <person name="Zhou H."/>
            <person name="Devos K.M."/>
            <person name="Bennetzen J.L."/>
            <person name="Unver T."/>
            <person name="Budak H."/>
            <person name="Gulick P.J."/>
            <person name="Galiba G."/>
            <person name="Kalapos B."/>
            <person name="Nelson D.R."/>
            <person name="Li P."/>
            <person name="You F.M."/>
            <person name="Luo M.C."/>
            <person name="Dvorak J."/>
        </authorList>
    </citation>
    <scope>NUCLEOTIDE SEQUENCE [LARGE SCALE GENOMIC DNA]</scope>
    <source>
        <strain evidence="1">cv. AL8/78</strain>
    </source>
</reference>
<evidence type="ECO:0008006" key="3">
    <source>
        <dbReference type="Google" id="ProtNLM"/>
    </source>
</evidence>
<accession>A0A453T036</accession>
<dbReference type="PANTHER" id="PTHR47481">
    <property type="match status" value="1"/>
</dbReference>
<keyword evidence="2" id="KW-1185">Reference proteome</keyword>
<reference evidence="1" key="4">
    <citation type="submission" date="2019-03" db="UniProtKB">
        <authorList>
            <consortium name="EnsemblPlants"/>
        </authorList>
    </citation>
    <scope>IDENTIFICATION</scope>
</reference>
<name>A0A453T036_AEGTS</name>
<reference evidence="2" key="1">
    <citation type="journal article" date="2014" name="Science">
        <title>Ancient hybridizations among the ancestral genomes of bread wheat.</title>
        <authorList>
            <consortium name="International Wheat Genome Sequencing Consortium,"/>
            <person name="Marcussen T."/>
            <person name="Sandve S.R."/>
            <person name="Heier L."/>
            <person name="Spannagl M."/>
            <person name="Pfeifer M."/>
            <person name="Jakobsen K.S."/>
            <person name="Wulff B.B."/>
            <person name="Steuernagel B."/>
            <person name="Mayer K.F."/>
            <person name="Olsen O.A."/>
        </authorList>
    </citation>
    <scope>NUCLEOTIDE SEQUENCE [LARGE SCALE GENOMIC DNA]</scope>
    <source>
        <strain evidence="2">cv. AL8/78</strain>
    </source>
</reference>
<dbReference type="EnsemblPlants" id="AET7Gv21176300.1">
    <property type="protein sequence ID" value="AET7Gv21176300.1"/>
    <property type="gene ID" value="AET7Gv21176300"/>
</dbReference>
<evidence type="ECO:0000313" key="1">
    <source>
        <dbReference type="EnsemblPlants" id="AET7Gv21176300.1"/>
    </source>
</evidence>
<dbReference type="Gramene" id="AET7Gv21176300.1">
    <property type="protein sequence ID" value="AET7Gv21176300.1"/>
    <property type="gene ID" value="AET7Gv21176300"/>
</dbReference>
<dbReference type="PANTHER" id="PTHR47481:SF31">
    <property type="entry name" value="OS01G0873500 PROTEIN"/>
    <property type="match status" value="1"/>
</dbReference>
<dbReference type="AlphaFoldDB" id="A0A453T036"/>
<evidence type="ECO:0000313" key="2">
    <source>
        <dbReference type="Proteomes" id="UP000015105"/>
    </source>
</evidence>
<protein>
    <recommendedName>
        <fullName evidence="3">Retrotransposon Copia-like N-terminal domain-containing protein</fullName>
    </recommendedName>
</protein>
<sequence>IGAGLLGYLDQTIPEPPATITSKNAEGKDQIVPNPAYSAWLIQDQQLVAYLLRNLSKEVLVQVASLEKSHAIWTALANMFAAQSRSRANNCRAALSNAQKGSQSATAYFGQMR</sequence>
<proteinExistence type="predicted"/>
<organism evidence="1 2">
    <name type="scientific">Aegilops tauschii subsp. strangulata</name>
    <name type="common">Goatgrass</name>
    <dbReference type="NCBI Taxonomy" id="200361"/>
    <lineage>
        <taxon>Eukaryota</taxon>
        <taxon>Viridiplantae</taxon>
        <taxon>Streptophyta</taxon>
        <taxon>Embryophyta</taxon>
        <taxon>Tracheophyta</taxon>
        <taxon>Spermatophyta</taxon>
        <taxon>Magnoliopsida</taxon>
        <taxon>Liliopsida</taxon>
        <taxon>Poales</taxon>
        <taxon>Poaceae</taxon>
        <taxon>BOP clade</taxon>
        <taxon>Pooideae</taxon>
        <taxon>Triticodae</taxon>
        <taxon>Triticeae</taxon>
        <taxon>Triticinae</taxon>
        <taxon>Aegilops</taxon>
    </lineage>
</organism>
<dbReference type="Proteomes" id="UP000015105">
    <property type="component" value="Chromosome 7D"/>
</dbReference>